<dbReference type="SUPFAM" id="SSF69318">
    <property type="entry name" value="Integrin alpha N-terminal domain"/>
    <property type="match status" value="2"/>
</dbReference>
<proteinExistence type="predicted"/>
<dbReference type="PANTHER" id="PTHR44103">
    <property type="entry name" value="PROPROTEIN CONVERTASE P"/>
    <property type="match status" value="1"/>
</dbReference>
<dbReference type="Pfam" id="PF13517">
    <property type="entry name" value="FG-GAP_3"/>
    <property type="match status" value="3"/>
</dbReference>
<feature type="compositionally biased region" description="Low complexity" evidence="2">
    <location>
        <begin position="31"/>
        <end position="46"/>
    </location>
</feature>
<dbReference type="InterPro" id="IPR028994">
    <property type="entry name" value="Integrin_alpha_N"/>
</dbReference>
<keyword evidence="1 3" id="KW-0732">Signal</keyword>
<dbReference type="AlphaFoldDB" id="A0AAU2HBR6"/>
<feature type="signal peptide" evidence="3">
    <location>
        <begin position="1"/>
        <end position="32"/>
    </location>
</feature>
<sequence length="572" mass="59774">MSSSRALRTGRLAACTALALSAGMLLSGTASADGAPVAPHTAAVPAQPEPAHPSGTLPGRTGHRLTGAAAVGAVKPRFDLDGNGVSELLYRTPSGKWWLQQFKGADESEYAFPYRENEWLKDVITPGDLTGDGRPDVLALSSNGTIALYAEATTTSAGIPGWSSGGWNAYNKLIAPGDVTGDGKPDLLARTPGGDLYLYPGTGNAGGDPFAAKVKVGGGWQAYDQLLGANDVNGDGIADVLTRTPGGDLYFYAGTGNAAAPLTSRVKLGGGWNTYNQLFSIDDVNGDGHADLYGRAQNGTAYMYLADGKGNFQDRRKWGDGWNIASSFNTSSANPFTGKSEILARNTQGTLFYYPALNNGQLGSRQQAGDSGGWAGADIRFASSLDANGQPELLEIADNWLYNESNGVSAGWSRYNLVIGPGDLNNDGQGDLLARDGSGTLWLQRGNGTGTGFASRLKVGGGWNAYDKIVGAGDLTGDGLADIVARTGDGKLYLYPGTGVSTSPFKSRVYVGGGWQQFKNLAAPGDLNGDGRADLLATNSRGELFRYTSNGYGGFESRVKLGGGWNTYRDVY</sequence>
<organism evidence="4">
    <name type="scientific">Streptomyces sp. NBC_00060</name>
    <dbReference type="NCBI Taxonomy" id="2975636"/>
    <lineage>
        <taxon>Bacteria</taxon>
        <taxon>Bacillati</taxon>
        <taxon>Actinomycetota</taxon>
        <taxon>Actinomycetes</taxon>
        <taxon>Kitasatosporales</taxon>
        <taxon>Streptomycetaceae</taxon>
        <taxon>Streptomyces</taxon>
    </lineage>
</organism>
<evidence type="ECO:0000313" key="4">
    <source>
        <dbReference type="EMBL" id="WTU44876.1"/>
    </source>
</evidence>
<dbReference type="Gene3D" id="2.115.10.10">
    <property type="entry name" value="Tachylectin 2"/>
    <property type="match status" value="1"/>
</dbReference>
<name>A0AAU2HBR6_9ACTN</name>
<evidence type="ECO:0000256" key="3">
    <source>
        <dbReference type="SAM" id="SignalP"/>
    </source>
</evidence>
<dbReference type="InterPro" id="IPR013517">
    <property type="entry name" value="FG-GAP"/>
</dbReference>
<accession>A0AAU2HBR6</accession>
<feature type="chain" id="PRO_5043715429" evidence="3">
    <location>
        <begin position="33"/>
        <end position="572"/>
    </location>
</feature>
<reference evidence="4" key="1">
    <citation type="submission" date="2022-10" db="EMBL/GenBank/DDBJ databases">
        <title>The complete genomes of actinobacterial strains from the NBC collection.</title>
        <authorList>
            <person name="Joergensen T.S."/>
            <person name="Alvarez Arevalo M."/>
            <person name="Sterndorff E.B."/>
            <person name="Faurdal D."/>
            <person name="Vuksanovic O."/>
            <person name="Mourched A.-S."/>
            <person name="Charusanti P."/>
            <person name="Shaw S."/>
            <person name="Blin K."/>
            <person name="Weber T."/>
        </authorList>
    </citation>
    <scope>NUCLEOTIDE SEQUENCE</scope>
    <source>
        <strain evidence="4">NBC_00060</strain>
    </source>
</reference>
<evidence type="ECO:0000256" key="1">
    <source>
        <dbReference type="ARBA" id="ARBA00022729"/>
    </source>
</evidence>
<evidence type="ECO:0000256" key="2">
    <source>
        <dbReference type="SAM" id="MobiDB-lite"/>
    </source>
</evidence>
<protein>
    <submittedName>
        <fullName evidence="4">VCBS repeat-containing protein</fullName>
    </submittedName>
</protein>
<dbReference type="PANTHER" id="PTHR44103:SF1">
    <property type="entry name" value="PROPROTEIN CONVERTASE P"/>
    <property type="match status" value="1"/>
</dbReference>
<feature type="region of interest" description="Disordered" evidence="2">
    <location>
        <begin position="31"/>
        <end position="57"/>
    </location>
</feature>
<dbReference type="EMBL" id="CP108253">
    <property type="protein sequence ID" value="WTU44876.1"/>
    <property type="molecule type" value="Genomic_DNA"/>
</dbReference>
<gene>
    <name evidence="4" type="ORF">OHV25_37495</name>
</gene>
<dbReference type="Gene3D" id="2.130.10.130">
    <property type="entry name" value="Integrin alpha, N-terminal"/>
    <property type="match status" value="1"/>
</dbReference>